<dbReference type="Pfam" id="PF05257">
    <property type="entry name" value="CHAP"/>
    <property type="match status" value="1"/>
</dbReference>
<protein>
    <recommendedName>
        <fullName evidence="1">Peptidase C51 domain-containing protein</fullName>
    </recommendedName>
</protein>
<proteinExistence type="predicted"/>
<name>A0A235H9I7_AZOBR</name>
<comment type="caution">
    <text evidence="2">The sequence shown here is derived from an EMBL/GenBank/DDBJ whole genome shotgun (WGS) entry which is preliminary data.</text>
</comment>
<geneLocation type="plasmid" evidence="2">
    <name>unnamed</name>
</geneLocation>
<dbReference type="InterPro" id="IPR007921">
    <property type="entry name" value="CHAP_dom"/>
</dbReference>
<feature type="domain" description="Peptidase C51" evidence="1">
    <location>
        <begin position="188"/>
        <end position="266"/>
    </location>
</feature>
<dbReference type="Proteomes" id="UP000215367">
    <property type="component" value="Unassembled WGS sequence"/>
</dbReference>
<organism evidence="2 3">
    <name type="scientific">Azospirillum brasilense</name>
    <dbReference type="NCBI Taxonomy" id="192"/>
    <lineage>
        <taxon>Bacteria</taxon>
        <taxon>Pseudomonadati</taxon>
        <taxon>Pseudomonadota</taxon>
        <taxon>Alphaproteobacteria</taxon>
        <taxon>Rhodospirillales</taxon>
        <taxon>Azospirillaceae</taxon>
        <taxon>Azospirillum</taxon>
    </lineage>
</organism>
<evidence type="ECO:0000259" key="1">
    <source>
        <dbReference type="Pfam" id="PF05257"/>
    </source>
</evidence>
<reference evidence="2 3" key="1">
    <citation type="submission" date="2017-07" db="EMBL/GenBank/DDBJ databases">
        <title>Whole genome sequence of Azospirillum brasilense 2A1, a potential biofertilizer strain.</title>
        <authorList>
            <person name="Fontana C.A."/>
            <person name="Toffoli L.M."/>
            <person name="Salazar S.M."/>
            <person name="Puglisi E."/>
            <person name="Pedraza R."/>
            <person name="Bassi D."/>
            <person name="Cocconcelli P.S."/>
        </authorList>
    </citation>
    <scope>NUCLEOTIDE SEQUENCE [LARGE SCALE GENOMIC DNA]</scope>
    <source>
        <strain evidence="2 3">2A1</strain>
        <plasmid evidence="2">unnamed</plasmid>
    </source>
</reference>
<dbReference type="InterPro" id="IPR038765">
    <property type="entry name" value="Papain-like_cys_pep_sf"/>
</dbReference>
<evidence type="ECO:0000313" key="3">
    <source>
        <dbReference type="Proteomes" id="UP000215367"/>
    </source>
</evidence>
<dbReference type="AlphaFoldDB" id="A0A235H9I7"/>
<accession>A0A235H9I7</accession>
<dbReference type="SUPFAM" id="SSF54001">
    <property type="entry name" value="Cysteine proteinases"/>
    <property type="match status" value="1"/>
</dbReference>
<dbReference type="EMBL" id="NOWT01000021">
    <property type="protein sequence ID" value="OYD82490.1"/>
    <property type="molecule type" value="Genomic_DNA"/>
</dbReference>
<gene>
    <name evidence="2" type="ORF">CHT98_20015</name>
</gene>
<evidence type="ECO:0000313" key="2">
    <source>
        <dbReference type="EMBL" id="OYD82490.1"/>
    </source>
</evidence>
<keyword evidence="2" id="KW-0614">Plasmid</keyword>
<dbReference type="InterPro" id="IPR006311">
    <property type="entry name" value="TAT_signal"/>
</dbReference>
<dbReference type="PROSITE" id="PS51318">
    <property type="entry name" value="TAT"/>
    <property type="match status" value="1"/>
</dbReference>
<sequence>MLRHALGSSPAFCLRIGFWKSRWNQDSPKYQCASQLPQKKGRPMISRRSILREAALLGATGASGVTLSVNAARAQGTVEDADRQNASMLDKFGFIGPEDDPIFGPLITGMTTTAQVGTMPSRHEEVWKAFQLLLGMKGASSHVAAAQYFMDIKDKNKDGELYSEEWKTRANPLIVGFFSLTNTKPSEGDQTHWCAAFVNTCLYAAGLKGTYSALSGSFRHYGEATDSPEMGDIAVFAATGDRGKQGFGHVGIFLKRTKDSVILLGGNQRGGTGSTGAVTEATYNIKGSDLVLHSYRKITKA</sequence>